<dbReference type="Proteomes" id="UP000261905">
    <property type="component" value="Unassembled WGS sequence"/>
</dbReference>
<accession>A0A371P765</accession>
<feature type="transmembrane region" description="Helical" evidence="2">
    <location>
        <begin position="172"/>
        <end position="191"/>
    </location>
</feature>
<feature type="transmembrane region" description="Helical" evidence="2">
    <location>
        <begin position="59"/>
        <end position="82"/>
    </location>
</feature>
<feature type="transmembrane region" description="Helical" evidence="2">
    <location>
        <begin position="249"/>
        <end position="267"/>
    </location>
</feature>
<evidence type="ECO:0000313" key="3">
    <source>
        <dbReference type="EMBL" id="REK71725.1"/>
    </source>
</evidence>
<evidence type="ECO:0000256" key="1">
    <source>
        <dbReference type="SAM" id="MobiDB-lite"/>
    </source>
</evidence>
<dbReference type="EMBL" id="QUBQ01000004">
    <property type="protein sequence ID" value="REK71725.1"/>
    <property type="molecule type" value="Genomic_DNA"/>
</dbReference>
<dbReference type="AlphaFoldDB" id="A0A371P765"/>
<gene>
    <name evidence="3" type="ORF">DX130_18550</name>
</gene>
<proteinExistence type="predicted"/>
<keyword evidence="2" id="KW-0472">Membrane</keyword>
<keyword evidence="2" id="KW-1133">Transmembrane helix</keyword>
<feature type="compositionally biased region" description="Basic and acidic residues" evidence="1">
    <location>
        <begin position="411"/>
        <end position="421"/>
    </location>
</feature>
<feature type="region of interest" description="Disordered" evidence="1">
    <location>
        <begin position="401"/>
        <end position="421"/>
    </location>
</feature>
<feature type="transmembrane region" description="Helical" evidence="2">
    <location>
        <begin position="335"/>
        <end position="353"/>
    </location>
</feature>
<dbReference type="OrthoDB" id="82335at2"/>
<evidence type="ECO:0000256" key="2">
    <source>
        <dbReference type="SAM" id="Phobius"/>
    </source>
</evidence>
<comment type="caution">
    <text evidence="3">The sequence shown here is derived from an EMBL/GenBank/DDBJ whole genome shotgun (WGS) entry which is preliminary data.</text>
</comment>
<name>A0A371P765_9BACL</name>
<keyword evidence="4" id="KW-1185">Reference proteome</keyword>
<feature type="transmembrane region" description="Helical" evidence="2">
    <location>
        <begin position="6"/>
        <end position="23"/>
    </location>
</feature>
<feature type="transmembrane region" description="Helical" evidence="2">
    <location>
        <begin position="30"/>
        <end position="53"/>
    </location>
</feature>
<protein>
    <recommendedName>
        <fullName evidence="5">Multi-tm2 domain protein</fullName>
    </recommendedName>
</protein>
<feature type="transmembrane region" description="Helical" evidence="2">
    <location>
        <begin position="287"/>
        <end position="310"/>
    </location>
</feature>
<reference evidence="3 4" key="1">
    <citation type="submission" date="2018-08" db="EMBL/GenBank/DDBJ databases">
        <title>Paenibacillus sp. M4BSY-1, whole genome shotgun sequence.</title>
        <authorList>
            <person name="Tuo L."/>
        </authorList>
    </citation>
    <scope>NUCLEOTIDE SEQUENCE [LARGE SCALE GENOMIC DNA]</scope>
    <source>
        <strain evidence="3 4">M4BSY-1</strain>
    </source>
</reference>
<evidence type="ECO:0000313" key="4">
    <source>
        <dbReference type="Proteomes" id="UP000261905"/>
    </source>
</evidence>
<evidence type="ECO:0008006" key="5">
    <source>
        <dbReference type="Google" id="ProtNLM"/>
    </source>
</evidence>
<sequence>MMDKSPLVAFFLSFIPGVGHLYLRRPIRGLLYGGGFFGSIALALFIWFVSGGYRNEEFVILFMFVAAVFGFVNMLDMIITLLSGKVFMPPVPHGYMPQGDYAGSSASSVGPPPPYGSAAFQGAASNQQAAGSGQDYGQRPHYELEHLKNKTIMMSIIPGLGHMNLGLMQRGITFMVSFVGLFAITLFLTFIMNSGSLLVFLLALPVIWIYSMSDASSLVQRKMRGETLEDKSLFEGIETHIASGQKNRVLTIALAIFPGAGHLYLGLQKRGLQLMGGFLLAIYIMDNLRLSLFLFLLPLFWFFAFFDALAQLSRYGRQQMKDEPLLPAFVPYQRWLGIGLFVFGFYFIFDRILLDVISRIRPELYHQFKQFTYMIPTAIISFVMIVIGLRLAFGRRSLVGNRTPSPSEPPPRYEDRGGDTR</sequence>
<feature type="transmembrane region" description="Helical" evidence="2">
    <location>
        <begin position="373"/>
        <end position="393"/>
    </location>
</feature>
<feature type="transmembrane region" description="Helical" evidence="2">
    <location>
        <begin position="197"/>
        <end position="213"/>
    </location>
</feature>
<organism evidence="3 4">
    <name type="scientific">Paenibacillus paeoniae</name>
    <dbReference type="NCBI Taxonomy" id="2292705"/>
    <lineage>
        <taxon>Bacteria</taxon>
        <taxon>Bacillati</taxon>
        <taxon>Bacillota</taxon>
        <taxon>Bacilli</taxon>
        <taxon>Bacillales</taxon>
        <taxon>Paenibacillaceae</taxon>
        <taxon>Paenibacillus</taxon>
    </lineage>
</organism>
<dbReference type="RefSeq" id="WP_116047917.1">
    <property type="nucleotide sequence ID" value="NZ_QUBQ01000004.1"/>
</dbReference>
<keyword evidence="2" id="KW-0812">Transmembrane</keyword>